<sequence>MEYLEHLIIFLIFGLALRYLFRVFFGDKATGCSKSCGNKCAVANLDKVIKEFEKDWKEQ</sequence>
<reference evidence="2" key="1">
    <citation type="submission" date="2022-09" db="EMBL/GenBank/DDBJ databases">
        <title>Aureispira anguillicida sp. nov., isolated from Leptocephalus of Japanese eel Anguilla japonica.</title>
        <authorList>
            <person name="Yuasa K."/>
            <person name="Mekata T."/>
            <person name="Ikunari K."/>
        </authorList>
    </citation>
    <scope>NUCLEOTIDE SEQUENCE</scope>
    <source>
        <strain evidence="2">EL160426</strain>
    </source>
</reference>
<dbReference type="Proteomes" id="UP001060919">
    <property type="component" value="Chromosome"/>
</dbReference>
<dbReference type="AlphaFoldDB" id="A0A915YI07"/>
<protein>
    <recommendedName>
        <fullName evidence="4">FeoB-associated Cys-rich membrane protein</fullName>
    </recommendedName>
</protein>
<keyword evidence="1" id="KW-0812">Transmembrane</keyword>
<keyword evidence="1" id="KW-1133">Transmembrane helix</keyword>
<keyword evidence="1" id="KW-0472">Membrane</keyword>
<evidence type="ECO:0000256" key="1">
    <source>
        <dbReference type="SAM" id="Phobius"/>
    </source>
</evidence>
<evidence type="ECO:0008006" key="4">
    <source>
        <dbReference type="Google" id="ProtNLM"/>
    </source>
</evidence>
<evidence type="ECO:0000313" key="3">
    <source>
        <dbReference type="Proteomes" id="UP001060919"/>
    </source>
</evidence>
<name>A0A915YI07_9BACT</name>
<organism evidence="2 3">
    <name type="scientific">Aureispira anguillae</name>
    <dbReference type="NCBI Taxonomy" id="2864201"/>
    <lineage>
        <taxon>Bacteria</taxon>
        <taxon>Pseudomonadati</taxon>
        <taxon>Bacteroidota</taxon>
        <taxon>Saprospiria</taxon>
        <taxon>Saprospirales</taxon>
        <taxon>Saprospiraceae</taxon>
        <taxon>Aureispira</taxon>
    </lineage>
</organism>
<keyword evidence="3" id="KW-1185">Reference proteome</keyword>
<gene>
    <name evidence="2" type="ORF">AsAng_0041090</name>
</gene>
<dbReference type="EMBL" id="AP026867">
    <property type="protein sequence ID" value="BDS13372.1"/>
    <property type="molecule type" value="Genomic_DNA"/>
</dbReference>
<dbReference type="KEGG" id="aup:AsAng_0041090"/>
<dbReference type="RefSeq" id="WP_264788652.1">
    <property type="nucleotide sequence ID" value="NZ_AP026867.1"/>
</dbReference>
<proteinExistence type="predicted"/>
<accession>A0A915YI07</accession>
<evidence type="ECO:0000313" key="2">
    <source>
        <dbReference type="EMBL" id="BDS13372.1"/>
    </source>
</evidence>
<feature type="transmembrane region" description="Helical" evidence="1">
    <location>
        <begin position="6"/>
        <end position="25"/>
    </location>
</feature>